<reference evidence="5 6" key="1">
    <citation type="journal article" date="2014" name="Agronomy (Basel)">
        <title>A Draft Genome Sequence for Ensete ventricosum, the Drought-Tolerant Tree Against Hunger.</title>
        <authorList>
            <person name="Harrison J."/>
            <person name="Moore K.A."/>
            <person name="Paszkiewicz K."/>
            <person name="Jones T."/>
            <person name="Grant M."/>
            <person name="Ambacheew D."/>
            <person name="Muzemil S."/>
            <person name="Studholme D.J."/>
        </authorList>
    </citation>
    <scope>NUCLEOTIDE SEQUENCE [LARGE SCALE GENOMIC DNA]</scope>
</reference>
<proteinExistence type="inferred from homology"/>
<evidence type="ECO:0000256" key="4">
    <source>
        <dbReference type="ARBA" id="ARBA00023004"/>
    </source>
</evidence>
<evidence type="ECO:0000313" key="5">
    <source>
        <dbReference type="EMBL" id="RRT47707.1"/>
    </source>
</evidence>
<evidence type="ECO:0000313" key="6">
    <source>
        <dbReference type="Proteomes" id="UP000287651"/>
    </source>
</evidence>
<comment type="caution">
    <text evidence="5">The sequence shown here is derived from an EMBL/GenBank/DDBJ whole genome shotgun (WGS) entry which is preliminary data.</text>
</comment>
<dbReference type="SUPFAM" id="SSF48264">
    <property type="entry name" value="Cytochrome P450"/>
    <property type="match status" value="1"/>
</dbReference>
<protein>
    <recommendedName>
        <fullName evidence="7">Cytochrome P450</fullName>
    </recommendedName>
</protein>
<dbReference type="AlphaFoldDB" id="A0A426Y7L1"/>
<dbReference type="Gene3D" id="1.10.630.10">
    <property type="entry name" value="Cytochrome P450"/>
    <property type="match status" value="1"/>
</dbReference>
<keyword evidence="2" id="KW-0479">Metal-binding</keyword>
<evidence type="ECO:0000256" key="2">
    <source>
        <dbReference type="ARBA" id="ARBA00022723"/>
    </source>
</evidence>
<dbReference type="EMBL" id="AMZH03014399">
    <property type="protein sequence ID" value="RRT47707.1"/>
    <property type="molecule type" value="Genomic_DNA"/>
</dbReference>
<dbReference type="GO" id="GO:0016705">
    <property type="term" value="F:oxidoreductase activity, acting on paired donors, with incorporation or reduction of molecular oxygen"/>
    <property type="evidence" value="ECO:0007669"/>
    <property type="project" value="InterPro"/>
</dbReference>
<evidence type="ECO:0000256" key="1">
    <source>
        <dbReference type="ARBA" id="ARBA00010617"/>
    </source>
</evidence>
<dbReference type="Proteomes" id="UP000287651">
    <property type="component" value="Unassembled WGS sequence"/>
</dbReference>
<keyword evidence="3" id="KW-0560">Oxidoreductase</keyword>
<accession>A0A426Y7L1</accession>
<evidence type="ECO:0008006" key="7">
    <source>
        <dbReference type="Google" id="ProtNLM"/>
    </source>
</evidence>
<dbReference type="GO" id="GO:0020037">
    <property type="term" value="F:heme binding"/>
    <property type="evidence" value="ECO:0007669"/>
    <property type="project" value="InterPro"/>
</dbReference>
<dbReference type="InterPro" id="IPR036396">
    <property type="entry name" value="Cyt_P450_sf"/>
</dbReference>
<dbReference type="GO" id="GO:0004497">
    <property type="term" value="F:monooxygenase activity"/>
    <property type="evidence" value="ECO:0007669"/>
    <property type="project" value="InterPro"/>
</dbReference>
<dbReference type="PANTHER" id="PTHR24296">
    <property type="entry name" value="CYTOCHROME P450"/>
    <property type="match status" value="1"/>
</dbReference>
<comment type="similarity">
    <text evidence="1">Belongs to the cytochrome P450 family.</text>
</comment>
<sequence length="122" mass="13694">MPMSEFATAFDTASRLLAMLGTTTTPLIWKLKRLLNVGSKRELKREIRMINMLAEEVIQQRRKITVCLGKELALMEMKTVIVSVVSKFDVEVFPSGWSLKFVPGLTATINGGLPAWVCRPKI</sequence>
<organism evidence="5 6">
    <name type="scientific">Ensete ventricosum</name>
    <name type="common">Abyssinian banana</name>
    <name type="synonym">Musa ensete</name>
    <dbReference type="NCBI Taxonomy" id="4639"/>
    <lineage>
        <taxon>Eukaryota</taxon>
        <taxon>Viridiplantae</taxon>
        <taxon>Streptophyta</taxon>
        <taxon>Embryophyta</taxon>
        <taxon>Tracheophyta</taxon>
        <taxon>Spermatophyta</taxon>
        <taxon>Magnoliopsida</taxon>
        <taxon>Liliopsida</taxon>
        <taxon>Zingiberales</taxon>
        <taxon>Musaceae</taxon>
        <taxon>Ensete</taxon>
    </lineage>
</organism>
<name>A0A426Y7L1_ENSVE</name>
<dbReference type="GO" id="GO:0005506">
    <property type="term" value="F:iron ion binding"/>
    <property type="evidence" value="ECO:0007669"/>
    <property type="project" value="InterPro"/>
</dbReference>
<evidence type="ECO:0000256" key="3">
    <source>
        <dbReference type="ARBA" id="ARBA00023002"/>
    </source>
</evidence>
<keyword evidence="4" id="KW-0408">Iron</keyword>
<gene>
    <name evidence="5" type="ORF">B296_00036528</name>
</gene>